<dbReference type="EMBL" id="JBHSAY010000006">
    <property type="protein sequence ID" value="MFC4131200.1"/>
    <property type="molecule type" value="Genomic_DNA"/>
</dbReference>
<evidence type="ECO:0000313" key="1">
    <source>
        <dbReference type="EMBL" id="MFC4131200.1"/>
    </source>
</evidence>
<organism evidence="1 2">
    <name type="scientific">Hamadaea flava</name>
    <dbReference type="NCBI Taxonomy" id="1742688"/>
    <lineage>
        <taxon>Bacteria</taxon>
        <taxon>Bacillati</taxon>
        <taxon>Actinomycetota</taxon>
        <taxon>Actinomycetes</taxon>
        <taxon>Micromonosporales</taxon>
        <taxon>Micromonosporaceae</taxon>
        <taxon>Hamadaea</taxon>
    </lineage>
</organism>
<reference evidence="2" key="1">
    <citation type="journal article" date="2019" name="Int. J. Syst. Evol. Microbiol.">
        <title>The Global Catalogue of Microorganisms (GCM) 10K type strain sequencing project: providing services to taxonomists for standard genome sequencing and annotation.</title>
        <authorList>
            <consortium name="The Broad Institute Genomics Platform"/>
            <consortium name="The Broad Institute Genome Sequencing Center for Infectious Disease"/>
            <person name="Wu L."/>
            <person name="Ma J."/>
        </authorList>
    </citation>
    <scope>NUCLEOTIDE SEQUENCE [LARGE SCALE GENOMIC DNA]</scope>
    <source>
        <strain evidence="2">CGMCC 4.7289</strain>
    </source>
</reference>
<protein>
    <submittedName>
        <fullName evidence="1">Uncharacterized protein</fullName>
    </submittedName>
</protein>
<gene>
    <name evidence="1" type="ORF">ACFOZ4_11350</name>
</gene>
<sequence>MFQETTPDGSTITRTLVVCLPADGGCWLPVAVEGLIGHTTPTPVTRFAVTRKGLISWIRSWTSRGLTGVRKQHGQIVAAAGGSLGRLDLTLTKHDAWYQAMLRHQTWQQAVDGTRVAREWASFLAAHEAKPEKYSRKQAWEDFRGQPRIVAMLVHNACGGPIDLDPLEIGLYQAGPEAYGRFCALREVCGDALVTDRAKVVRPADTSVTARLDYLKNAWQILSTLPTRQRLIALRLH</sequence>
<dbReference type="RefSeq" id="WP_253754503.1">
    <property type="nucleotide sequence ID" value="NZ_JAMZDZ010000001.1"/>
</dbReference>
<name>A0ABV8LKC4_9ACTN</name>
<comment type="caution">
    <text evidence="1">The sequence shown here is derived from an EMBL/GenBank/DDBJ whole genome shotgun (WGS) entry which is preliminary data.</text>
</comment>
<dbReference type="Proteomes" id="UP001595816">
    <property type="component" value="Unassembled WGS sequence"/>
</dbReference>
<proteinExistence type="predicted"/>
<keyword evidence="2" id="KW-1185">Reference proteome</keyword>
<evidence type="ECO:0000313" key="2">
    <source>
        <dbReference type="Proteomes" id="UP001595816"/>
    </source>
</evidence>
<accession>A0ABV8LKC4</accession>